<dbReference type="GO" id="GO:0005549">
    <property type="term" value="F:odorant binding"/>
    <property type="evidence" value="ECO:0007669"/>
    <property type="project" value="InterPro"/>
</dbReference>
<dbReference type="Pfam" id="PF02949">
    <property type="entry name" value="7tm_6"/>
    <property type="match status" value="1"/>
</dbReference>
<keyword evidence="13" id="KW-1185">Reference proteome</keyword>
<gene>
    <name evidence="12" type="ORF">DMN91_004426</name>
    <name evidence="11" type="ORF">X777_08790</name>
</gene>
<dbReference type="EMBL" id="QOIP01000004">
    <property type="protein sequence ID" value="RLU24216.1"/>
    <property type="molecule type" value="Genomic_DNA"/>
</dbReference>
<dbReference type="GO" id="GO:0004984">
    <property type="term" value="F:olfactory receptor activity"/>
    <property type="evidence" value="ECO:0007669"/>
    <property type="project" value="InterPro"/>
</dbReference>
<evidence type="ECO:0000256" key="6">
    <source>
        <dbReference type="ARBA" id="ARBA00022989"/>
    </source>
</evidence>
<keyword evidence="5 10" id="KW-0552">Olfaction</keyword>
<evidence type="ECO:0000256" key="3">
    <source>
        <dbReference type="ARBA" id="ARBA00022606"/>
    </source>
</evidence>
<evidence type="ECO:0000256" key="2">
    <source>
        <dbReference type="ARBA" id="ARBA00022475"/>
    </source>
</evidence>
<protein>
    <recommendedName>
        <fullName evidence="10">Odorant receptor</fullName>
    </recommendedName>
</protein>
<feature type="transmembrane region" description="Helical" evidence="10">
    <location>
        <begin position="366"/>
        <end position="389"/>
    </location>
</feature>
<feature type="transmembrane region" description="Helical" evidence="10">
    <location>
        <begin position="61"/>
        <end position="84"/>
    </location>
</feature>
<evidence type="ECO:0000256" key="4">
    <source>
        <dbReference type="ARBA" id="ARBA00022692"/>
    </source>
</evidence>
<dbReference type="Proteomes" id="UP000053097">
    <property type="component" value="Unassembled WGS sequence"/>
</dbReference>
<feature type="transmembrane region" description="Helical" evidence="10">
    <location>
        <begin position="299"/>
        <end position="317"/>
    </location>
</feature>
<keyword evidence="8 10" id="KW-0675">Receptor</keyword>
<dbReference type="GO" id="GO:0007165">
    <property type="term" value="P:signal transduction"/>
    <property type="evidence" value="ECO:0007669"/>
    <property type="project" value="UniProtKB-KW"/>
</dbReference>
<feature type="transmembrane region" description="Helical" evidence="10">
    <location>
        <begin position="337"/>
        <end position="354"/>
    </location>
</feature>
<reference evidence="12" key="2">
    <citation type="journal article" date="2018" name="Genome Res.">
        <title>The genomic architecture and molecular evolution of ant odorant receptors.</title>
        <authorList>
            <person name="McKenzie S.K."/>
            <person name="Kronauer D.J.C."/>
        </authorList>
    </citation>
    <scope>NUCLEOTIDE SEQUENCE [LARGE SCALE GENOMIC DNA]</scope>
    <source>
        <strain evidence="12">Clonal line C1</strain>
    </source>
</reference>
<dbReference type="InterPro" id="IPR004117">
    <property type="entry name" value="7tm6_olfct_rcpt"/>
</dbReference>
<keyword evidence="9 10" id="KW-0807">Transducer</keyword>
<dbReference type="PANTHER" id="PTHR21137:SF35">
    <property type="entry name" value="ODORANT RECEPTOR 19A-RELATED"/>
    <property type="match status" value="1"/>
</dbReference>
<reference evidence="12" key="3">
    <citation type="submission" date="2018-07" db="EMBL/GenBank/DDBJ databases">
        <authorList>
            <person name="Mckenzie S.K."/>
            <person name="Kronauer D.J.C."/>
        </authorList>
    </citation>
    <scope>NUCLEOTIDE SEQUENCE</scope>
    <source>
        <strain evidence="12">Clonal line C1</strain>
    </source>
</reference>
<evidence type="ECO:0000256" key="8">
    <source>
        <dbReference type="ARBA" id="ARBA00023170"/>
    </source>
</evidence>
<feature type="transmembrane region" description="Helical" evidence="10">
    <location>
        <begin position="177"/>
        <end position="205"/>
    </location>
</feature>
<evidence type="ECO:0000256" key="10">
    <source>
        <dbReference type="RuleBase" id="RU351113"/>
    </source>
</evidence>
<dbReference type="OrthoDB" id="7699053at2759"/>
<evidence type="ECO:0000313" key="12">
    <source>
        <dbReference type="EMBL" id="RLU24216.1"/>
    </source>
</evidence>
<organism evidence="11 13">
    <name type="scientific">Ooceraea biroi</name>
    <name type="common">Clonal raider ant</name>
    <name type="synonym">Cerapachys biroi</name>
    <dbReference type="NCBI Taxonomy" id="2015173"/>
    <lineage>
        <taxon>Eukaryota</taxon>
        <taxon>Metazoa</taxon>
        <taxon>Ecdysozoa</taxon>
        <taxon>Arthropoda</taxon>
        <taxon>Hexapoda</taxon>
        <taxon>Insecta</taxon>
        <taxon>Pterygota</taxon>
        <taxon>Neoptera</taxon>
        <taxon>Endopterygota</taxon>
        <taxon>Hymenoptera</taxon>
        <taxon>Apocrita</taxon>
        <taxon>Aculeata</taxon>
        <taxon>Formicoidea</taxon>
        <taxon>Formicidae</taxon>
        <taxon>Dorylinae</taxon>
        <taxon>Ooceraea</taxon>
    </lineage>
</organism>
<evidence type="ECO:0000256" key="9">
    <source>
        <dbReference type="ARBA" id="ARBA00023224"/>
    </source>
</evidence>
<comment type="caution">
    <text evidence="10">Lacks conserved residue(s) required for the propagation of feature annotation.</text>
</comment>
<keyword evidence="7 10" id="KW-0472">Membrane</keyword>
<comment type="similarity">
    <text evidence="10">Belongs to the insect chemoreceptor superfamily. Heteromeric odorant receptor channel (TC 1.A.69) family.</text>
</comment>
<feature type="transmembrane region" description="Helical" evidence="10">
    <location>
        <begin position="122"/>
        <end position="143"/>
    </location>
</feature>
<evidence type="ECO:0000256" key="1">
    <source>
        <dbReference type="ARBA" id="ARBA00004651"/>
    </source>
</evidence>
<comment type="subcellular location">
    <subcellularLocation>
        <location evidence="1 10">Cell membrane</location>
        <topology evidence="1 10">Multi-pass membrane protein</topology>
    </subcellularLocation>
</comment>
<keyword evidence="3 10" id="KW-0716">Sensory transduction</keyword>
<reference evidence="11 13" key="1">
    <citation type="journal article" date="2014" name="Curr. Biol.">
        <title>The genome of the clonal raider ant Cerapachys biroi.</title>
        <authorList>
            <person name="Oxley P.R."/>
            <person name="Ji L."/>
            <person name="Fetter-Pruneda I."/>
            <person name="McKenzie S.K."/>
            <person name="Li C."/>
            <person name="Hu H."/>
            <person name="Zhang G."/>
            <person name="Kronauer D.J."/>
        </authorList>
    </citation>
    <scope>NUCLEOTIDE SEQUENCE [LARGE SCALE GENOMIC DNA]</scope>
</reference>
<dbReference type="OMA" id="WYEIDAN"/>
<evidence type="ECO:0000256" key="5">
    <source>
        <dbReference type="ARBA" id="ARBA00022725"/>
    </source>
</evidence>
<dbReference type="GO" id="GO:0005886">
    <property type="term" value="C:plasma membrane"/>
    <property type="evidence" value="ECO:0007669"/>
    <property type="project" value="UniProtKB-SubCell"/>
</dbReference>
<feature type="transmembrane region" description="Helical" evidence="10">
    <location>
        <begin position="33"/>
        <end position="54"/>
    </location>
</feature>
<dbReference type="AlphaFoldDB" id="A0A026W6A8"/>
<keyword evidence="6 10" id="KW-1133">Transmembrane helix</keyword>
<evidence type="ECO:0000313" key="11">
    <source>
        <dbReference type="EMBL" id="EZA51607.1"/>
    </source>
</evidence>
<accession>A0A026W6A8</accession>
<evidence type="ECO:0000313" key="13">
    <source>
        <dbReference type="Proteomes" id="UP000053097"/>
    </source>
</evidence>
<name>A0A026W6A8_OOCBI</name>
<evidence type="ECO:0000256" key="7">
    <source>
        <dbReference type="ARBA" id="ARBA00023136"/>
    </source>
</evidence>
<feature type="transmembrane region" description="Helical" evidence="10">
    <location>
        <begin position="268"/>
        <end position="287"/>
    </location>
</feature>
<sequence>MICIKKRFFNWNRFLLLLFGLWPYKETIFTNLLGTLVCNYLMSIIVVLLLRFYFVECSFDFVVKMLCGVTFYAILAIPPITMWMKTKDVRYLLDQLQHIYNQLKDKDEIAIYDKYGYIAKRMTIRIIILIMSGLYFIGVMVYWPYTFDIIMPKNESYATRIMEFVTEYFVVQEQFHFFLILHLSTVSFTGSVLTTAVGTMIISYFKHICGMFEIASYRIEKAMAIELLHNFDMKNGIVICRKIICAVDIQRQAMEFATASVNSLEGSVLALVIIIVLCMSLNLLRIFQIESPAERIEEVLLHLSVVIIIMCSTLLANNSGQEVTDYSNHVYVTIYNVPWYLAPVNIQKLILFLLQRSSKIFTLNISGIFVASLKCFATLINASMSYFTFMYSVQ</sequence>
<dbReference type="PANTHER" id="PTHR21137">
    <property type="entry name" value="ODORANT RECEPTOR"/>
    <property type="match status" value="1"/>
</dbReference>
<dbReference type="Proteomes" id="UP000279307">
    <property type="component" value="Chromosome 4"/>
</dbReference>
<dbReference type="EMBL" id="KK107373">
    <property type="protein sequence ID" value="EZA51607.1"/>
    <property type="molecule type" value="Genomic_DNA"/>
</dbReference>
<keyword evidence="4 10" id="KW-0812">Transmembrane</keyword>
<proteinExistence type="inferred from homology"/>
<keyword evidence="2" id="KW-1003">Cell membrane</keyword>